<dbReference type="PIRSF" id="PIRSF000538">
    <property type="entry name" value="GlpK"/>
    <property type="match status" value="1"/>
</dbReference>
<dbReference type="InterPro" id="IPR043129">
    <property type="entry name" value="ATPase_NBD"/>
</dbReference>
<accession>A0A9D2SBF0</accession>
<comment type="caution">
    <text evidence="6">The sequence shown here is derived from an EMBL/GenBank/DDBJ whole genome shotgun (WGS) entry which is preliminary data.</text>
</comment>
<comment type="similarity">
    <text evidence="1">Belongs to the FGGY kinase family.</text>
</comment>
<keyword evidence="2" id="KW-0808">Transferase</keyword>
<evidence type="ECO:0000259" key="5">
    <source>
        <dbReference type="Pfam" id="PF02782"/>
    </source>
</evidence>
<dbReference type="InterPro" id="IPR000577">
    <property type="entry name" value="Carb_kinase_FGGY"/>
</dbReference>
<evidence type="ECO:0000256" key="1">
    <source>
        <dbReference type="ARBA" id="ARBA00009156"/>
    </source>
</evidence>
<feature type="domain" description="Carbohydrate kinase FGGY N-terminal" evidence="4">
    <location>
        <begin position="4"/>
        <end position="235"/>
    </location>
</feature>
<evidence type="ECO:0000259" key="4">
    <source>
        <dbReference type="Pfam" id="PF00370"/>
    </source>
</evidence>
<dbReference type="Pfam" id="PF02782">
    <property type="entry name" value="FGGY_C"/>
    <property type="match status" value="1"/>
</dbReference>
<reference evidence="6" key="2">
    <citation type="submission" date="2021-04" db="EMBL/GenBank/DDBJ databases">
        <authorList>
            <person name="Gilroy R."/>
        </authorList>
    </citation>
    <scope>NUCLEOTIDE SEQUENCE</scope>
    <source>
        <strain evidence="6">USAMLcec3-2134</strain>
    </source>
</reference>
<dbReference type="GO" id="GO:0005975">
    <property type="term" value="P:carbohydrate metabolic process"/>
    <property type="evidence" value="ECO:0007669"/>
    <property type="project" value="InterPro"/>
</dbReference>
<dbReference type="PANTHER" id="PTHR43095:SF5">
    <property type="entry name" value="XYLULOSE KINASE"/>
    <property type="match status" value="1"/>
</dbReference>
<protein>
    <recommendedName>
        <fullName evidence="8">Carbohydrate kinase</fullName>
    </recommendedName>
</protein>
<dbReference type="CDD" id="cd07773">
    <property type="entry name" value="ASKHA_NBD_FGGY_FK"/>
    <property type="match status" value="1"/>
</dbReference>
<evidence type="ECO:0000313" key="6">
    <source>
        <dbReference type="EMBL" id="HJB89840.1"/>
    </source>
</evidence>
<evidence type="ECO:0000256" key="3">
    <source>
        <dbReference type="ARBA" id="ARBA00022777"/>
    </source>
</evidence>
<keyword evidence="3" id="KW-0418">Kinase</keyword>
<evidence type="ECO:0000313" key="7">
    <source>
        <dbReference type="Proteomes" id="UP000886883"/>
    </source>
</evidence>
<feature type="domain" description="Carbohydrate kinase FGGY C-terminal" evidence="5">
    <location>
        <begin position="247"/>
        <end position="428"/>
    </location>
</feature>
<dbReference type="GO" id="GO:0016301">
    <property type="term" value="F:kinase activity"/>
    <property type="evidence" value="ECO:0007669"/>
    <property type="project" value="UniProtKB-KW"/>
</dbReference>
<dbReference type="InterPro" id="IPR018484">
    <property type="entry name" value="FGGY_N"/>
</dbReference>
<dbReference type="Pfam" id="PF00370">
    <property type="entry name" value="FGGY_N"/>
    <property type="match status" value="1"/>
</dbReference>
<gene>
    <name evidence="6" type="ORF">H9763_00030</name>
</gene>
<reference evidence="6" key="1">
    <citation type="journal article" date="2021" name="PeerJ">
        <title>Extensive microbial diversity within the chicken gut microbiome revealed by metagenomics and culture.</title>
        <authorList>
            <person name="Gilroy R."/>
            <person name="Ravi A."/>
            <person name="Getino M."/>
            <person name="Pursley I."/>
            <person name="Horton D.L."/>
            <person name="Alikhan N.F."/>
            <person name="Baker D."/>
            <person name="Gharbi K."/>
            <person name="Hall N."/>
            <person name="Watson M."/>
            <person name="Adriaenssens E.M."/>
            <person name="Foster-Nyarko E."/>
            <person name="Jarju S."/>
            <person name="Secka A."/>
            <person name="Antonio M."/>
            <person name="Oren A."/>
            <person name="Chaudhuri R.R."/>
            <person name="La Ragione R."/>
            <person name="Hildebrand F."/>
            <person name="Pallen M.J."/>
        </authorList>
    </citation>
    <scope>NUCLEOTIDE SEQUENCE</scope>
    <source>
        <strain evidence="6">USAMLcec3-2134</strain>
    </source>
</reference>
<dbReference type="PANTHER" id="PTHR43095">
    <property type="entry name" value="SUGAR KINASE"/>
    <property type="match status" value="1"/>
</dbReference>
<dbReference type="Gene3D" id="3.30.420.40">
    <property type="match status" value="2"/>
</dbReference>
<organism evidence="6 7">
    <name type="scientific">Candidatus Eisenbergiella merdigallinarum</name>
    <dbReference type="NCBI Taxonomy" id="2838552"/>
    <lineage>
        <taxon>Bacteria</taxon>
        <taxon>Bacillati</taxon>
        <taxon>Bacillota</taxon>
        <taxon>Clostridia</taxon>
        <taxon>Lachnospirales</taxon>
        <taxon>Lachnospiraceae</taxon>
        <taxon>Eisenbergiella</taxon>
    </lineage>
</organism>
<sequence>MRAIIGIDVGTTHIKSLLFDEQGRAVRQEKQSTPLSHDGTGSVYRPEQIWGIVESQLESLLKTDAQVMGISITGMAEAGLIVNRKTGREASAILPWFDGRTRALSRELDPEREKDLFRITGLRNSFKYGIYKFLWLLSETGANKEEAVWLSMCDFIAWKLTGRFVTEPGFAARTYVYDIRNGRWDENRIREYGLEPENFPEVIPSGSVAGEWRSSDGRLIPVAIAGHDHICAAFGLLYCDKDGICDSAGTSETYVGRLNENASFSMETGMLYGPFVDGGYFFMANVPSSGHSVEWFRTRLQMTELSYETMNRELEALPKGPTGILYYPYLTGMGSPWYEPSMRGTIFGIREETDGLTMLKGIMEGIQYQSAWLLDILRKEHGVEATKVFCAGGSVNNRALMQLKADILDRTVVAPAMPEATLLGAVALFLQKNIDPETAGQFVRAAFTEREVYIPDEERSGSYRKIWKERYLPMTDILANFYHDGGNENG</sequence>
<evidence type="ECO:0000256" key="2">
    <source>
        <dbReference type="ARBA" id="ARBA00022679"/>
    </source>
</evidence>
<evidence type="ECO:0008006" key="8">
    <source>
        <dbReference type="Google" id="ProtNLM"/>
    </source>
</evidence>
<dbReference type="EMBL" id="DWXE01000001">
    <property type="protein sequence ID" value="HJB89840.1"/>
    <property type="molecule type" value="Genomic_DNA"/>
</dbReference>
<dbReference type="InterPro" id="IPR018485">
    <property type="entry name" value="FGGY_C"/>
</dbReference>
<dbReference type="InterPro" id="IPR050406">
    <property type="entry name" value="FGGY_Carb_Kinase"/>
</dbReference>
<dbReference type="Proteomes" id="UP000886883">
    <property type="component" value="Unassembled WGS sequence"/>
</dbReference>
<dbReference type="AlphaFoldDB" id="A0A9D2SBF0"/>
<proteinExistence type="inferred from homology"/>
<name>A0A9D2SBF0_9FIRM</name>
<dbReference type="SUPFAM" id="SSF53067">
    <property type="entry name" value="Actin-like ATPase domain"/>
    <property type="match status" value="2"/>
</dbReference>